<accession>A0A401TH79</accession>
<keyword evidence="2" id="KW-1185">Reference proteome</keyword>
<evidence type="ECO:0000313" key="1">
    <source>
        <dbReference type="EMBL" id="GCC41968.1"/>
    </source>
</evidence>
<organism evidence="1 2">
    <name type="scientific">Chiloscyllium punctatum</name>
    <name type="common">Brownbanded bambooshark</name>
    <name type="synonym">Hemiscyllium punctatum</name>
    <dbReference type="NCBI Taxonomy" id="137246"/>
    <lineage>
        <taxon>Eukaryota</taxon>
        <taxon>Metazoa</taxon>
        <taxon>Chordata</taxon>
        <taxon>Craniata</taxon>
        <taxon>Vertebrata</taxon>
        <taxon>Chondrichthyes</taxon>
        <taxon>Elasmobranchii</taxon>
        <taxon>Galeomorphii</taxon>
        <taxon>Galeoidea</taxon>
        <taxon>Orectolobiformes</taxon>
        <taxon>Hemiscylliidae</taxon>
        <taxon>Chiloscyllium</taxon>
    </lineage>
</organism>
<reference evidence="1 2" key="1">
    <citation type="journal article" date="2018" name="Nat. Ecol. Evol.">
        <title>Shark genomes provide insights into elasmobranch evolution and the origin of vertebrates.</title>
        <authorList>
            <person name="Hara Y"/>
            <person name="Yamaguchi K"/>
            <person name="Onimaru K"/>
            <person name="Kadota M"/>
            <person name="Koyanagi M"/>
            <person name="Keeley SD"/>
            <person name="Tatsumi K"/>
            <person name="Tanaka K"/>
            <person name="Motone F"/>
            <person name="Kageyama Y"/>
            <person name="Nozu R"/>
            <person name="Adachi N"/>
            <person name="Nishimura O"/>
            <person name="Nakagawa R"/>
            <person name="Tanegashima C"/>
            <person name="Kiyatake I"/>
            <person name="Matsumoto R"/>
            <person name="Murakumo K"/>
            <person name="Nishida K"/>
            <person name="Terakita A"/>
            <person name="Kuratani S"/>
            <person name="Sato K"/>
            <person name="Hyodo S Kuraku.S."/>
        </authorList>
    </citation>
    <scope>NUCLEOTIDE SEQUENCE [LARGE SCALE GENOMIC DNA]</scope>
</reference>
<dbReference type="EMBL" id="BEZZ01064998">
    <property type="protein sequence ID" value="GCC41968.1"/>
    <property type="molecule type" value="Genomic_DNA"/>
</dbReference>
<gene>
    <name evidence="1" type="ORF">chiPu_0025760</name>
</gene>
<proteinExistence type="predicted"/>
<protein>
    <submittedName>
        <fullName evidence="1">Uncharacterized protein</fullName>
    </submittedName>
</protein>
<sequence length="93" mass="10033">MTSSQPTGKVLFDSGAHYDFLSYRLGGNDSNCPPKTFDLLKTPEGLNAFLSECAATSHPFKLSLSDWSPFSTGTVYKDFSSVLSRSGPIPPPN</sequence>
<dbReference type="AlphaFoldDB" id="A0A401TH79"/>
<evidence type="ECO:0000313" key="2">
    <source>
        <dbReference type="Proteomes" id="UP000287033"/>
    </source>
</evidence>
<name>A0A401TH79_CHIPU</name>
<dbReference type="Proteomes" id="UP000287033">
    <property type="component" value="Unassembled WGS sequence"/>
</dbReference>
<comment type="caution">
    <text evidence="1">The sequence shown here is derived from an EMBL/GenBank/DDBJ whole genome shotgun (WGS) entry which is preliminary data.</text>
</comment>